<feature type="domain" description="DUF1540" evidence="1">
    <location>
        <begin position="56"/>
        <end position="88"/>
    </location>
</feature>
<evidence type="ECO:0000259" key="1">
    <source>
        <dbReference type="Pfam" id="PF07561"/>
    </source>
</evidence>
<accession>A0ABW0Z316</accession>
<sequence length="91" mass="9371">MPEVTVCQVAECAYNKDDACHALAITIGDGTHAACDTYFLHPSKGGGAPRGQVGACKVSGCMHNTDLECQAPGITVAALQDAADCLTYVAR</sequence>
<evidence type="ECO:0000313" key="3">
    <source>
        <dbReference type="Proteomes" id="UP001596083"/>
    </source>
</evidence>
<evidence type="ECO:0000313" key="2">
    <source>
        <dbReference type="EMBL" id="MFC5720780.1"/>
    </source>
</evidence>
<organism evidence="2 3">
    <name type="scientific">Streptomyces gamaensis</name>
    <dbReference type="NCBI Taxonomy" id="1763542"/>
    <lineage>
        <taxon>Bacteria</taxon>
        <taxon>Bacillati</taxon>
        <taxon>Actinomycetota</taxon>
        <taxon>Actinomycetes</taxon>
        <taxon>Kitasatosporales</taxon>
        <taxon>Streptomycetaceae</taxon>
        <taxon>Streptomyces</taxon>
    </lineage>
</organism>
<proteinExistence type="predicted"/>
<reference evidence="3" key="1">
    <citation type="journal article" date="2019" name="Int. J. Syst. Evol. Microbiol.">
        <title>The Global Catalogue of Microorganisms (GCM) 10K type strain sequencing project: providing services to taxonomists for standard genome sequencing and annotation.</title>
        <authorList>
            <consortium name="The Broad Institute Genomics Platform"/>
            <consortium name="The Broad Institute Genome Sequencing Center for Infectious Disease"/>
            <person name="Wu L."/>
            <person name="Ma J."/>
        </authorList>
    </citation>
    <scope>NUCLEOTIDE SEQUENCE [LARGE SCALE GENOMIC DNA]</scope>
    <source>
        <strain evidence="3">CGMCC 4.7304</strain>
    </source>
</reference>
<comment type="caution">
    <text evidence="2">The sequence shown here is derived from an EMBL/GenBank/DDBJ whole genome shotgun (WGS) entry which is preliminary data.</text>
</comment>
<feature type="domain" description="DUF1540" evidence="1">
    <location>
        <begin position="7"/>
        <end position="37"/>
    </location>
</feature>
<name>A0ABW0Z316_9ACTN</name>
<dbReference type="Proteomes" id="UP001596083">
    <property type="component" value="Unassembled WGS sequence"/>
</dbReference>
<protein>
    <submittedName>
        <fullName evidence="2">DUF1540 domain-containing protein</fullName>
    </submittedName>
</protein>
<dbReference type="Pfam" id="PF07561">
    <property type="entry name" value="DUF1540"/>
    <property type="match status" value="2"/>
</dbReference>
<gene>
    <name evidence="2" type="ORF">ACFP1Z_11450</name>
</gene>
<dbReference type="EMBL" id="JBHSPB010000006">
    <property type="protein sequence ID" value="MFC5720780.1"/>
    <property type="molecule type" value="Genomic_DNA"/>
</dbReference>
<dbReference type="RefSeq" id="WP_390315965.1">
    <property type="nucleotide sequence ID" value="NZ_JBHSPB010000006.1"/>
</dbReference>
<dbReference type="InterPro" id="IPR011437">
    <property type="entry name" value="DUF1540"/>
</dbReference>
<keyword evidence="3" id="KW-1185">Reference proteome</keyword>